<proteinExistence type="predicted"/>
<evidence type="ECO:0000313" key="2">
    <source>
        <dbReference type="Proteomes" id="UP001253851"/>
    </source>
</evidence>
<dbReference type="AlphaFoldDB" id="A0ABD5FPS5"/>
<sequence>MKRLKTSVFGIFLVVGSIFLLSGCSNSPESKLADLFEEDQTYYLKGSPTDEPMIAIEKLSDGKITASRIKKGISEEMAYSVEEKEKGLYLYHISNDEGKSIFRVSNLGSDTTDFNVFYDEEHEGYAFVPVSQNYSKADSTLKEVKDIYEDDSMYFISIYEEK</sequence>
<dbReference type="Proteomes" id="UP001253851">
    <property type="component" value="Unassembled WGS sequence"/>
</dbReference>
<name>A0ABD5FPS5_ENTCA</name>
<evidence type="ECO:0008006" key="3">
    <source>
        <dbReference type="Google" id="ProtNLM"/>
    </source>
</evidence>
<comment type="caution">
    <text evidence="1">The sequence shown here is derived from an EMBL/GenBank/DDBJ whole genome shotgun (WGS) entry which is preliminary data.</text>
</comment>
<protein>
    <recommendedName>
        <fullName evidence="3">Lipoprotein</fullName>
    </recommendedName>
</protein>
<gene>
    <name evidence="1" type="ORF">P7I34_15235</name>
</gene>
<reference evidence="1 2" key="1">
    <citation type="submission" date="2023-03" db="EMBL/GenBank/DDBJ databases">
        <authorList>
            <person name="Shen W."/>
            <person name="Cai J."/>
        </authorList>
    </citation>
    <scope>NUCLEOTIDE SEQUENCE [LARGE SCALE GENOMIC DNA]</scope>
    <source>
        <strain evidence="1 2">B516</strain>
    </source>
</reference>
<evidence type="ECO:0000313" key="1">
    <source>
        <dbReference type="EMBL" id="MDT2984024.1"/>
    </source>
</evidence>
<organism evidence="1 2">
    <name type="scientific">Enterococcus casseliflavus</name>
    <name type="common">Enterococcus flavescens</name>
    <dbReference type="NCBI Taxonomy" id="37734"/>
    <lineage>
        <taxon>Bacteria</taxon>
        <taxon>Bacillati</taxon>
        <taxon>Bacillota</taxon>
        <taxon>Bacilli</taxon>
        <taxon>Lactobacillales</taxon>
        <taxon>Enterococcaceae</taxon>
        <taxon>Enterococcus</taxon>
    </lineage>
</organism>
<dbReference type="EMBL" id="JARQDZ010000012">
    <property type="protein sequence ID" value="MDT2984024.1"/>
    <property type="molecule type" value="Genomic_DNA"/>
</dbReference>
<accession>A0ABD5FPS5</accession>
<dbReference type="PROSITE" id="PS51257">
    <property type="entry name" value="PROKAR_LIPOPROTEIN"/>
    <property type="match status" value="1"/>
</dbReference>
<dbReference type="RefSeq" id="WP_311957735.1">
    <property type="nucleotide sequence ID" value="NZ_JARQDZ010000012.1"/>
</dbReference>